<gene>
    <name evidence="1" type="ORF">QAD02_014854</name>
</gene>
<accession>A0ACC2P6M5</accession>
<reference evidence="1" key="1">
    <citation type="submission" date="2023-04" db="EMBL/GenBank/DDBJ databases">
        <title>A chromosome-level genome assembly of the parasitoid wasp Eretmocerus hayati.</title>
        <authorList>
            <person name="Zhong Y."/>
            <person name="Liu S."/>
            <person name="Liu Y."/>
        </authorList>
    </citation>
    <scope>NUCLEOTIDE SEQUENCE</scope>
    <source>
        <strain evidence="1">ZJU_SS_LIU_2023</strain>
    </source>
</reference>
<organism evidence="1 2">
    <name type="scientific">Eretmocerus hayati</name>
    <dbReference type="NCBI Taxonomy" id="131215"/>
    <lineage>
        <taxon>Eukaryota</taxon>
        <taxon>Metazoa</taxon>
        <taxon>Ecdysozoa</taxon>
        <taxon>Arthropoda</taxon>
        <taxon>Hexapoda</taxon>
        <taxon>Insecta</taxon>
        <taxon>Pterygota</taxon>
        <taxon>Neoptera</taxon>
        <taxon>Endopterygota</taxon>
        <taxon>Hymenoptera</taxon>
        <taxon>Apocrita</taxon>
        <taxon>Proctotrupomorpha</taxon>
        <taxon>Chalcidoidea</taxon>
        <taxon>Aphelinidae</taxon>
        <taxon>Aphelininae</taxon>
        <taxon>Eretmocerus</taxon>
    </lineage>
</organism>
<dbReference type="EMBL" id="CM056742">
    <property type="protein sequence ID" value="KAJ8679067.1"/>
    <property type="molecule type" value="Genomic_DNA"/>
</dbReference>
<sequence length="615" mass="70886">MDLETYKTTLSDRQRKLVLAVEEGDFYSTHKQIENLLQQRTDSFRDKGLDFVILTISLERDFKDIIRILLYKNVRMKPVQGIKLNHSVLYCAVGLRDISIFKKLYHQGASIFDEPDEILPTLELAMKDSQKLVVKIILDEVRNSKQLKSLAPNSVDAIAFLLASCWADDCLTLEVFLSRGYSLNIYSCFQHSEWEYFTPIHFALERAAHRATKLLLKHNVDFFHQDARGNTPVHLAFRLKGEDGYLSNFFLKKFIECTYDKELCNNLVNENGISHFLIICSMNCENESRTLRTKHLNLVKRFAEGNVDLNAVISNNHKMFPGYTALHLAVENSCLETLRVLIESGADVSEENAYGVTPLSLVCRKSRGEHDIKMMEVLVEYGARLNTWDLSNLEAAGSLSVMWSLIKMLWLKDPTDPSVIDFLFCSYNMEDFCKEGCSQLHKVMNFAPSYIGSVLIKLMLEVENVDVNEVFCNGKTALHMAVRRFNCNILRTLLNAGADVNITDRTWNDSPIQYLVKGLEAGLPRNKKKCYEQYSTRMYNTPFSLDDRYDSDEDWSFNLYGDCSVMEFIEILIEHVGSLLLKNFYVSEEVKNDMEELISYLPTEQRIQWHTFVSR</sequence>
<proteinExistence type="predicted"/>
<keyword evidence="2" id="KW-1185">Reference proteome</keyword>
<name>A0ACC2P6M5_9HYME</name>
<evidence type="ECO:0000313" key="2">
    <source>
        <dbReference type="Proteomes" id="UP001239111"/>
    </source>
</evidence>
<protein>
    <submittedName>
        <fullName evidence="1">Uncharacterized protein</fullName>
    </submittedName>
</protein>
<evidence type="ECO:0000313" key="1">
    <source>
        <dbReference type="EMBL" id="KAJ8679067.1"/>
    </source>
</evidence>
<dbReference type="Proteomes" id="UP001239111">
    <property type="component" value="Chromosome 2"/>
</dbReference>
<comment type="caution">
    <text evidence="1">The sequence shown here is derived from an EMBL/GenBank/DDBJ whole genome shotgun (WGS) entry which is preliminary data.</text>
</comment>